<evidence type="ECO:0000313" key="2">
    <source>
        <dbReference type="EMBL" id="EOA12087.1"/>
    </source>
</evidence>
<gene>
    <name evidence="2" type="ORF">CARUB_v10007894mg</name>
</gene>
<evidence type="ECO:0000313" key="3">
    <source>
        <dbReference type="Proteomes" id="UP000029121"/>
    </source>
</evidence>
<proteinExistence type="predicted"/>
<name>R0EST6_9BRAS</name>
<dbReference type="STRING" id="81985.R0EST6"/>
<keyword evidence="3" id="KW-1185">Reference proteome</keyword>
<dbReference type="EMBL" id="KB870901">
    <property type="protein sequence ID" value="EOA12087.1"/>
    <property type="molecule type" value="Genomic_DNA"/>
</dbReference>
<dbReference type="Pfam" id="PF06075">
    <property type="entry name" value="DUF936"/>
    <property type="match status" value="1"/>
</dbReference>
<protein>
    <recommendedName>
        <fullName evidence="1">DUF936 domain-containing protein</fullName>
    </recommendedName>
</protein>
<dbReference type="InterPro" id="IPR048297">
    <property type="entry name" value="DUF936_dom_pln"/>
</dbReference>
<feature type="domain" description="DUF936" evidence="1">
    <location>
        <begin position="3"/>
        <end position="39"/>
    </location>
</feature>
<organism evidence="2 3">
    <name type="scientific">Capsella rubella</name>
    <dbReference type="NCBI Taxonomy" id="81985"/>
    <lineage>
        <taxon>Eukaryota</taxon>
        <taxon>Viridiplantae</taxon>
        <taxon>Streptophyta</taxon>
        <taxon>Embryophyta</taxon>
        <taxon>Tracheophyta</taxon>
        <taxon>Spermatophyta</taxon>
        <taxon>Magnoliopsida</taxon>
        <taxon>eudicotyledons</taxon>
        <taxon>Gunneridae</taxon>
        <taxon>Pentapetalae</taxon>
        <taxon>rosids</taxon>
        <taxon>malvids</taxon>
        <taxon>Brassicales</taxon>
        <taxon>Brassicaceae</taxon>
        <taxon>Camelineae</taxon>
        <taxon>Capsella</taxon>
    </lineage>
</organism>
<sequence>MFVYIRGGLHIEKGCSVPVIRGLKPVPKRRLCVGNPSDLDSSDLLVPFTVASVSPTTKKKNLVEMRMSLDSTRRSCWDQIPPVIHRRDAALLLSSPRLKPKSGVRALLCTYQES</sequence>
<dbReference type="AlphaFoldDB" id="R0EST6"/>
<evidence type="ECO:0000259" key="1">
    <source>
        <dbReference type="Pfam" id="PF06075"/>
    </source>
</evidence>
<reference evidence="3" key="1">
    <citation type="journal article" date="2013" name="Nat. Genet.">
        <title>The Capsella rubella genome and the genomic consequences of rapid mating system evolution.</title>
        <authorList>
            <person name="Slotte T."/>
            <person name="Hazzouri K.M."/>
            <person name="Agren J.A."/>
            <person name="Koenig D."/>
            <person name="Maumus F."/>
            <person name="Guo Y.L."/>
            <person name="Steige K."/>
            <person name="Platts A.E."/>
            <person name="Escobar J.S."/>
            <person name="Newman L.K."/>
            <person name="Wang W."/>
            <person name="Mandakova T."/>
            <person name="Vello E."/>
            <person name="Smith L.M."/>
            <person name="Henz S.R."/>
            <person name="Steffen J."/>
            <person name="Takuno S."/>
            <person name="Brandvain Y."/>
            <person name="Coop G."/>
            <person name="Andolfatto P."/>
            <person name="Hu T.T."/>
            <person name="Blanchette M."/>
            <person name="Clark R.M."/>
            <person name="Quesneville H."/>
            <person name="Nordborg M."/>
            <person name="Gaut B.S."/>
            <person name="Lysak M.A."/>
            <person name="Jenkins J."/>
            <person name="Grimwood J."/>
            <person name="Chapman J."/>
            <person name="Prochnik S."/>
            <person name="Shu S."/>
            <person name="Rokhsar D."/>
            <person name="Schmutz J."/>
            <person name="Weigel D."/>
            <person name="Wright S.I."/>
        </authorList>
    </citation>
    <scope>NUCLEOTIDE SEQUENCE [LARGE SCALE GENOMIC DNA]</scope>
    <source>
        <strain evidence="3">cv. Monte Gargano</strain>
    </source>
</reference>
<dbReference type="Proteomes" id="UP000029121">
    <property type="component" value="Unassembled WGS sequence"/>
</dbReference>
<accession>R0EST6</accession>